<dbReference type="EMBL" id="LRGC01000016">
    <property type="protein sequence ID" value="KWR52959.1"/>
    <property type="molecule type" value="Genomic_DNA"/>
</dbReference>
<dbReference type="RefSeq" id="WP_060386283.1">
    <property type="nucleotide sequence ID" value="NZ_JADMRQ010000021.1"/>
</dbReference>
<dbReference type="AlphaFoldDB" id="A0A125MF50"/>
<dbReference type="PATRIC" id="fig|46506.5.peg.2830"/>
<keyword evidence="2" id="KW-1185">Reference proteome</keyword>
<dbReference type="STRING" id="46506.AA415_02637"/>
<evidence type="ECO:0000313" key="1">
    <source>
        <dbReference type="EMBL" id="KWR52959.1"/>
    </source>
</evidence>
<organism evidence="1 2">
    <name type="scientific">Bacteroides stercoris</name>
    <dbReference type="NCBI Taxonomy" id="46506"/>
    <lineage>
        <taxon>Bacteria</taxon>
        <taxon>Pseudomonadati</taxon>
        <taxon>Bacteroidota</taxon>
        <taxon>Bacteroidia</taxon>
        <taxon>Bacteroidales</taxon>
        <taxon>Bacteroidaceae</taxon>
        <taxon>Bacteroides</taxon>
    </lineage>
</organism>
<name>A0A125MF50_BACSE</name>
<protein>
    <submittedName>
        <fullName evidence="1">Uncharacterized protein</fullName>
    </submittedName>
</protein>
<comment type="caution">
    <text evidence="1">The sequence shown here is derived from an EMBL/GenBank/DDBJ whole genome shotgun (WGS) entry which is preliminary data.</text>
</comment>
<reference evidence="1 2" key="1">
    <citation type="journal article" date="2016" name="BMC Genomics">
        <title>Type VI secretion systems of human gut Bacteroidales segregate into three genetic architectures, two of which are contained on mobile genetic elements.</title>
        <authorList>
            <person name="Coyne M.J."/>
            <person name="Roelofs K.G."/>
            <person name="Comstock L.E."/>
        </authorList>
    </citation>
    <scope>NUCLEOTIDE SEQUENCE [LARGE SCALE GENOMIC DNA]</scope>
    <source>
        <strain evidence="1 2">CL09T03C01</strain>
    </source>
</reference>
<sequence length="226" mass="25465">MRKDIQINTATNDMVLQSKGAAKKYSFKWLEEKDQYLTAQITIPSSFNTNLLYTVGVKVEIPYTPVYKPIRICIVKDFSGGNERVIVNPTNNSEWFEVHTKLFGFKDLNLCASQFIIISQDNYCIQLNEGIAYLWASGISDMANINANIQNRNLLLQCVPSNNYRYPTSGVGLIKYLHANLAHSGLAEKLQTEFKNDKVNVINAAFNSYSGDLELDLDFSEADADI</sequence>
<gene>
    <name evidence="1" type="ORF">AA415_02637</name>
</gene>
<accession>A0A125MF50</accession>
<evidence type="ECO:0000313" key="2">
    <source>
        <dbReference type="Proteomes" id="UP000056419"/>
    </source>
</evidence>
<dbReference type="Proteomes" id="UP000056419">
    <property type="component" value="Unassembled WGS sequence"/>
</dbReference>
<proteinExistence type="predicted"/>